<dbReference type="Proteomes" id="UP001500707">
    <property type="component" value="Unassembled WGS sequence"/>
</dbReference>
<dbReference type="Pfam" id="PF03364">
    <property type="entry name" value="Polyketide_cyc"/>
    <property type="match status" value="1"/>
</dbReference>
<proteinExistence type="predicted"/>
<keyword evidence="3" id="KW-1185">Reference proteome</keyword>
<evidence type="ECO:0000259" key="1">
    <source>
        <dbReference type="Pfam" id="PF03364"/>
    </source>
</evidence>
<dbReference type="RefSeq" id="WP_346186529.1">
    <property type="nucleotide sequence ID" value="NZ_BAABCE010000030.1"/>
</dbReference>
<evidence type="ECO:0000313" key="2">
    <source>
        <dbReference type="EMBL" id="GAA3592817.1"/>
    </source>
</evidence>
<reference evidence="3" key="1">
    <citation type="journal article" date="2019" name="Int. J. Syst. Evol. Microbiol.">
        <title>The Global Catalogue of Microorganisms (GCM) 10K type strain sequencing project: providing services to taxonomists for standard genome sequencing and annotation.</title>
        <authorList>
            <consortium name="The Broad Institute Genomics Platform"/>
            <consortium name="The Broad Institute Genome Sequencing Center for Infectious Disease"/>
            <person name="Wu L."/>
            <person name="Ma J."/>
        </authorList>
    </citation>
    <scope>NUCLEOTIDE SEQUENCE [LARGE SCALE GENOMIC DNA]</scope>
    <source>
        <strain evidence="3">JCM 17656</strain>
    </source>
</reference>
<sequence>MSGASDRHPDIHWPSGFSPDQAHSFCQAQAVVDAPPELAFSLLTDVPRWPEWVPGLTEVRAGPLARSFEVWFHGHRFEMFPGEHVPYARVGWSGVGAGVQLYQAWLLTAVAGGTHVVTENVVRGPAAKSLAVLSPLSAQRLSSLWVTQLERLSGPGRQDDGAQPEC</sequence>
<accession>A0ABP6YW83</accession>
<gene>
    <name evidence="2" type="ORF">GCM10022295_87950</name>
</gene>
<organism evidence="2 3">
    <name type="scientific">Streptomyces osmaniensis</name>
    <dbReference type="NCBI Taxonomy" id="593134"/>
    <lineage>
        <taxon>Bacteria</taxon>
        <taxon>Bacillati</taxon>
        <taxon>Actinomycetota</taxon>
        <taxon>Actinomycetes</taxon>
        <taxon>Kitasatosporales</taxon>
        <taxon>Streptomycetaceae</taxon>
        <taxon>Streptomyces</taxon>
    </lineage>
</organism>
<dbReference type="InterPro" id="IPR005031">
    <property type="entry name" value="COQ10_START"/>
</dbReference>
<evidence type="ECO:0000313" key="3">
    <source>
        <dbReference type="Proteomes" id="UP001500707"/>
    </source>
</evidence>
<name>A0ABP6YW83_9ACTN</name>
<protein>
    <recommendedName>
        <fullName evidence="1">Coenzyme Q-binding protein COQ10 START domain-containing protein</fullName>
    </recommendedName>
</protein>
<comment type="caution">
    <text evidence="2">The sequence shown here is derived from an EMBL/GenBank/DDBJ whole genome shotgun (WGS) entry which is preliminary data.</text>
</comment>
<dbReference type="EMBL" id="BAABCE010000030">
    <property type="protein sequence ID" value="GAA3592817.1"/>
    <property type="molecule type" value="Genomic_DNA"/>
</dbReference>
<feature type="domain" description="Coenzyme Q-binding protein COQ10 START" evidence="1">
    <location>
        <begin position="32"/>
        <end position="61"/>
    </location>
</feature>
<dbReference type="CDD" id="cd07812">
    <property type="entry name" value="SRPBCC"/>
    <property type="match status" value="1"/>
</dbReference>